<keyword evidence="3" id="KW-0998">Cell outer membrane</keyword>
<keyword evidence="2 4" id="KW-0472">Membrane</keyword>
<accession>A0A0X3TXM1</accession>
<dbReference type="Gene3D" id="3.30.1330.60">
    <property type="entry name" value="OmpA-like domain"/>
    <property type="match status" value="1"/>
</dbReference>
<evidence type="ECO:0000256" key="3">
    <source>
        <dbReference type="ARBA" id="ARBA00023237"/>
    </source>
</evidence>
<dbReference type="AlphaFoldDB" id="A0A0X3TXM1"/>
<feature type="chain" id="PRO_5007054480" description="OmpA-like domain-containing protein" evidence="5">
    <location>
        <begin position="19"/>
        <end position="209"/>
    </location>
</feature>
<organism evidence="7 8">
    <name type="scientific">Ruegeria marisrubri</name>
    <dbReference type="NCBI Taxonomy" id="1685379"/>
    <lineage>
        <taxon>Bacteria</taxon>
        <taxon>Pseudomonadati</taxon>
        <taxon>Pseudomonadota</taxon>
        <taxon>Alphaproteobacteria</taxon>
        <taxon>Rhodobacterales</taxon>
        <taxon>Roseobacteraceae</taxon>
        <taxon>Ruegeria</taxon>
    </lineage>
</organism>
<evidence type="ECO:0000256" key="1">
    <source>
        <dbReference type="ARBA" id="ARBA00004442"/>
    </source>
</evidence>
<dbReference type="PRINTS" id="PR01021">
    <property type="entry name" value="OMPADOMAIN"/>
</dbReference>
<evidence type="ECO:0000256" key="2">
    <source>
        <dbReference type="ARBA" id="ARBA00023136"/>
    </source>
</evidence>
<protein>
    <recommendedName>
        <fullName evidence="6">OmpA-like domain-containing protein</fullName>
    </recommendedName>
</protein>
<name>A0A0X3TXM1_9RHOB</name>
<dbReference type="PANTHER" id="PTHR30329:SF21">
    <property type="entry name" value="LIPOPROTEIN YIAD-RELATED"/>
    <property type="match status" value="1"/>
</dbReference>
<dbReference type="PROSITE" id="PS51257">
    <property type="entry name" value="PROKAR_LIPOPROTEIN"/>
    <property type="match status" value="1"/>
</dbReference>
<dbReference type="InterPro" id="IPR006664">
    <property type="entry name" value="OMP_bac"/>
</dbReference>
<keyword evidence="5" id="KW-0732">Signal</keyword>
<dbReference type="InterPro" id="IPR006665">
    <property type="entry name" value="OmpA-like"/>
</dbReference>
<dbReference type="Pfam" id="PF00691">
    <property type="entry name" value="OmpA"/>
    <property type="match status" value="1"/>
</dbReference>
<dbReference type="InterPro" id="IPR036737">
    <property type="entry name" value="OmpA-like_sf"/>
</dbReference>
<evidence type="ECO:0000256" key="4">
    <source>
        <dbReference type="PROSITE-ProRule" id="PRU00473"/>
    </source>
</evidence>
<dbReference type="PROSITE" id="PS51123">
    <property type="entry name" value="OMPA_2"/>
    <property type="match status" value="1"/>
</dbReference>
<dbReference type="EMBL" id="LQBQ01000012">
    <property type="protein sequence ID" value="KUJ80447.1"/>
    <property type="molecule type" value="Genomic_DNA"/>
</dbReference>
<evidence type="ECO:0000256" key="5">
    <source>
        <dbReference type="SAM" id="SignalP"/>
    </source>
</evidence>
<reference evidence="8" key="1">
    <citation type="submission" date="2015-12" db="EMBL/GenBank/DDBJ databases">
        <authorList>
            <person name="Zhang G."/>
            <person name="Stingl U."/>
        </authorList>
    </citation>
    <scope>NUCLEOTIDE SEQUENCE [LARGE SCALE GENOMIC DNA]</scope>
    <source>
        <strain evidence="8">ZGT118</strain>
    </source>
</reference>
<gene>
    <name evidence="7" type="ORF">AVO45_05195</name>
</gene>
<feature type="signal peptide" evidence="5">
    <location>
        <begin position="1"/>
        <end position="18"/>
    </location>
</feature>
<dbReference type="PANTHER" id="PTHR30329">
    <property type="entry name" value="STATOR ELEMENT OF FLAGELLAR MOTOR COMPLEX"/>
    <property type="match status" value="1"/>
</dbReference>
<dbReference type="SUPFAM" id="SSF103088">
    <property type="entry name" value="OmpA-like"/>
    <property type="match status" value="1"/>
</dbReference>
<dbReference type="GO" id="GO:0009279">
    <property type="term" value="C:cell outer membrane"/>
    <property type="evidence" value="ECO:0007669"/>
    <property type="project" value="UniProtKB-SubCell"/>
</dbReference>
<sequence length="209" mass="23074">MRKWIVTLGLTVSVAACAREAGHEIDQGTFGNATLNNVQIMNGELSYGQILAQRFAADVPTQINFAFDSAKLDASAQQILVKQANWIKQFPEVRFRVYGHTDAVGSESYNYNLGLRRAQAVVSFFASQGISRSRLEAVVSRGETQPLIPTADRERRNRRTVTAVSGFVGRHPNVLDGKYARIIYREYVQSAVPPSGLTTESKATTFTSE</sequence>
<comment type="caution">
    <text evidence="7">The sequence shown here is derived from an EMBL/GenBank/DDBJ whole genome shotgun (WGS) entry which is preliminary data.</text>
</comment>
<comment type="subcellular location">
    <subcellularLocation>
        <location evidence="1">Cell outer membrane</location>
    </subcellularLocation>
</comment>
<dbReference type="RefSeq" id="WP_068345707.1">
    <property type="nucleotide sequence ID" value="NZ_LQBQ01000012.1"/>
</dbReference>
<feature type="domain" description="OmpA-like" evidence="6">
    <location>
        <begin position="52"/>
        <end position="168"/>
    </location>
</feature>
<evidence type="ECO:0000313" key="8">
    <source>
        <dbReference type="Proteomes" id="UP000053791"/>
    </source>
</evidence>
<keyword evidence="8" id="KW-1185">Reference proteome</keyword>
<evidence type="ECO:0000313" key="7">
    <source>
        <dbReference type="EMBL" id="KUJ80447.1"/>
    </source>
</evidence>
<dbReference type="OrthoDB" id="9810367at2"/>
<proteinExistence type="predicted"/>
<dbReference type="Proteomes" id="UP000053791">
    <property type="component" value="Unassembled WGS sequence"/>
</dbReference>
<dbReference type="InterPro" id="IPR050330">
    <property type="entry name" value="Bact_OuterMem_StrucFunc"/>
</dbReference>
<evidence type="ECO:0000259" key="6">
    <source>
        <dbReference type="PROSITE" id="PS51123"/>
    </source>
</evidence>
<dbReference type="CDD" id="cd07185">
    <property type="entry name" value="OmpA_C-like"/>
    <property type="match status" value="1"/>
</dbReference>
<dbReference type="STRING" id="1685379.AVO45_05195"/>